<evidence type="ECO:0000313" key="2">
    <source>
        <dbReference type="EMBL" id="GER87237.1"/>
    </source>
</evidence>
<dbReference type="Proteomes" id="UP000326912">
    <property type="component" value="Unassembled WGS sequence"/>
</dbReference>
<evidence type="ECO:0000256" key="1">
    <source>
        <dbReference type="SAM" id="MobiDB-lite"/>
    </source>
</evidence>
<accession>A0A5J4KLF7</accession>
<proteinExistence type="predicted"/>
<evidence type="ECO:0008006" key="4">
    <source>
        <dbReference type="Google" id="ProtNLM"/>
    </source>
</evidence>
<organism evidence="2 3">
    <name type="scientific">Dictyobacter vulcani</name>
    <dbReference type="NCBI Taxonomy" id="2607529"/>
    <lineage>
        <taxon>Bacteria</taxon>
        <taxon>Bacillati</taxon>
        <taxon>Chloroflexota</taxon>
        <taxon>Ktedonobacteria</taxon>
        <taxon>Ktedonobacterales</taxon>
        <taxon>Dictyobacteraceae</taxon>
        <taxon>Dictyobacter</taxon>
    </lineage>
</organism>
<dbReference type="EMBL" id="BKZW01000001">
    <property type="protein sequence ID" value="GER87237.1"/>
    <property type="molecule type" value="Genomic_DNA"/>
</dbReference>
<protein>
    <recommendedName>
        <fullName evidence="4">DUF2630 domain-containing protein</fullName>
    </recommendedName>
</protein>
<sequence>MNDQEILQHIQELVNEEHHLLKLEEDGKIQGDQRQRVKDLEVGLDQCWDLLRQRRARRNAGQNPDDAQPRDASIVENYKQ</sequence>
<reference evidence="2 3" key="1">
    <citation type="submission" date="2019-10" db="EMBL/GenBank/DDBJ databases">
        <title>Dictyobacter vulcani sp. nov., within the class Ktedonobacteria, isolated from soil of volcanic Mt. Zao.</title>
        <authorList>
            <person name="Zheng Y."/>
            <person name="Wang C.M."/>
            <person name="Sakai Y."/>
            <person name="Abe K."/>
            <person name="Yokota A."/>
            <person name="Yabe S."/>
        </authorList>
    </citation>
    <scope>NUCLEOTIDE SEQUENCE [LARGE SCALE GENOMIC DNA]</scope>
    <source>
        <strain evidence="2 3">W12</strain>
    </source>
</reference>
<dbReference type="Pfam" id="PF10944">
    <property type="entry name" value="DUF2630"/>
    <property type="match status" value="1"/>
</dbReference>
<dbReference type="RefSeq" id="WP_151755259.1">
    <property type="nucleotide sequence ID" value="NZ_BKZW01000001.1"/>
</dbReference>
<name>A0A5J4KLF7_9CHLR</name>
<dbReference type="AlphaFoldDB" id="A0A5J4KLF7"/>
<keyword evidence="3" id="KW-1185">Reference proteome</keyword>
<feature type="region of interest" description="Disordered" evidence="1">
    <location>
        <begin position="56"/>
        <end position="80"/>
    </location>
</feature>
<gene>
    <name evidence="2" type="ORF">KDW_13990</name>
</gene>
<comment type="caution">
    <text evidence="2">The sequence shown here is derived from an EMBL/GenBank/DDBJ whole genome shotgun (WGS) entry which is preliminary data.</text>
</comment>
<evidence type="ECO:0000313" key="3">
    <source>
        <dbReference type="Proteomes" id="UP000326912"/>
    </source>
</evidence>
<dbReference type="InterPro" id="IPR020311">
    <property type="entry name" value="Uncharacterised_Rv0898c"/>
</dbReference>